<keyword evidence="2" id="KW-1185">Reference proteome</keyword>
<name>A0ABY5T3L7_9VIRU</name>
<reference evidence="1" key="1">
    <citation type="submission" date="2022-07" db="EMBL/GenBank/DDBJ databases">
        <authorList>
            <person name="Nishijima S."/>
        </authorList>
    </citation>
    <scope>NUCLEOTIDE SEQUENCE</scope>
    <source>
        <strain evidence="1">1827_77749</strain>
    </source>
</reference>
<sequence>MGGFIFYIIMEQKEIRDIKDLTAEERLDLEEKAIEALLQLGVKFSVPLKIYPVKPPKMVLWWNRKFPKMAKIWRDKRIPLDWDVSVMEVPDADRGRMVDMYMRNFHIKPLYLGTIDYLRKLYIQIEFNEKDVQDKPIQESKKLFKYIPLMAEIAAVAVINSPEITNRQSKEVTRLKEFFMNHLTVARLKKLSDVISQMMNPGGFTSSIRSIREVGTTKPKANLVE</sequence>
<proteinExistence type="predicted"/>
<dbReference type="Proteomes" id="UP001160508">
    <property type="component" value="Segment"/>
</dbReference>
<dbReference type="EMBL" id="OP031061">
    <property type="protein sequence ID" value="UVN06067.1"/>
    <property type="molecule type" value="Genomic_DNA"/>
</dbReference>
<organism evidence="1 2">
    <name type="scientific">Bacteriophage sp</name>
    <dbReference type="NCBI Taxonomy" id="38018"/>
    <lineage>
        <taxon>Viruses</taxon>
    </lineage>
</organism>
<protein>
    <submittedName>
        <fullName evidence="1">Uncharacterized protein</fullName>
    </submittedName>
</protein>
<evidence type="ECO:0000313" key="1">
    <source>
        <dbReference type="EMBL" id="UVN06067.1"/>
    </source>
</evidence>
<accession>A0ABY5T3L7</accession>
<evidence type="ECO:0000313" key="2">
    <source>
        <dbReference type="Proteomes" id="UP001160508"/>
    </source>
</evidence>